<evidence type="ECO:0000313" key="1">
    <source>
        <dbReference type="EMBL" id="KAI3813910.1"/>
    </source>
</evidence>
<dbReference type="EMBL" id="CM042023">
    <property type="protein sequence ID" value="KAI3813910.1"/>
    <property type="molecule type" value="Genomic_DNA"/>
</dbReference>
<protein>
    <submittedName>
        <fullName evidence="1">Uncharacterized protein</fullName>
    </submittedName>
</protein>
<name>A0ACB9J2A9_9ASTR</name>
<gene>
    <name evidence="1" type="ORF">L1987_18645</name>
</gene>
<organism evidence="1 2">
    <name type="scientific">Smallanthus sonchifolius</name>
    <dbReference type="NCBI Taxonomy" id="185202"/>
    <lineage>
        <taxon>Eukaryota</taxon>
        <taxon>Viridiplantae</taxon>
        <taxon>Streptophyta</taxon>
        <taxon>Embryophyta</taxon>
        <taxon>Tracheophyta</taxon>
        <taxon>Spermatophyta</taxon>
        <taxon>Magnoliopsida</taxon>
        <taxon>eudicotyledons</taxon>
        <taxon>Gunneridae</taxon>
        <taxon>Pentapetalae</taxon>
        <taxon>asterids</taxon>
        <taxon>campanulids</taxon>
        <taxon>Asterales</taxon>
        <taxon>Asteraceae</taxon>
        <taxon>Asteroideae</taxon>
        <taxon>Heliantheae alliance</taxon>
        <taxon>Millerieae</taxon>
        <taxon>Smallanthus</taxon>
    </lineage>
</organism>
<comment type="caution">
    <text evidence="1">The sequence shown here is derived from an EMBL/GenBank/DDBJ whole genome shotgun (WGS) entry which is preliminary data.</text>
</comment>
<sequence>MTGPEPVRTIDLNLPDLHHDHVLGKCPTWLPAESSSIKLDARTPSASKKDFKPDATDQRRENTVSALERWNTRRISDEPENESADLAQIVSQQLTDAFPALVAQIMEALRNDTENGERNNGTNGELNNGSENHKGYS</sequence>
<accession>A0ACB9J2A9</accession>
<reference evidence="2" key="1">
    <citation type="journal article" date="2022" name="Mol. Ecol. Resour.">
        <title>The genomes of chicory, endive, great burdock and yacon provide insights into Asteraceae palaeo-polyploidization history and plant inulin production.</title>
        <authorList>
            <person name="Fan W."/>
            <person name="Wang S."/>
            <person name="Wang H."/>
            <person name="Wang A."/>
            <person name="Jiang F."/>
            <person name="Liu H."/>
            <person name="Zhao H."/>
            <person name="Xu D."/>
            <person name="Zhang Y."/>
        </authorList>
    </citation>
    <scope>NUCLEOTIDE SEQUENCE [LARGE SCALE GENOMIC DNA]</scope>
    <source>
        <strain evidence="2">cv. Yunnan</strain>
    </source>
</reference>
<dbReference type="Proteomes" id="UP001056120">
    <property type="component" value="Linkage Group LG06"/>
</dbReference>
<keyword evidence="2" id="KW-1185">Reference proteome</keyword>
<reference evidence="1 2" key="2">
    <citation type="journal article" date="2022" name="Mol. Ecol. Resour.">
        <title>The genomes of chicory, endive, great burdock and yacon provide insights into Asteraceae paleo-polyploidization history and plant inulin production.</title>
        <authorList>
            <person name="Fan W."/>
            <person name="Wang S."/>
            <person name="Wang H."/>
            <person name="Wang A."/>
            <person name="Jiang F."/>
            <person name="Liu H."/>
            <person name="Zhao H."/>
            <person name="Xu D."/>
            <person name="Zhang Y."/>
        </authorList>
    </citation>
    <scope>NUCLEOTIDE SEQUENCE [LARGE SCALE GENOMIC DNA]</scope>
    <source>
        <strain evidence="2">cv. Yunnan</strain>
        <tissue evidence="1">Leaves</tissue>
    </source>
</reference>
<proteinExistence type="predicted"/>
<evidence type="ECO:0000313" key="2">
    <source>
        <dbReference type="Proteomes" id="UP001056120"/>
    </source>
</evidence>